<dbReference type="OrthoDB" id="440781at2759"/>
<reference evidence="3" key="1">
    <citation type="submission" date="2007-04" db="EMBL/GenBank/DDBJ databases">
        <title>Annotation of Pediculus humanus corporis strain USDA.</title>
        <authorList>
            <person name="Kirkness E."/>
            <person name="Hannick L."/>
            <person name="Hass B."/>
            <person name="Bruggner R."/>
            <person name="Lawson D."/>
            <person name="Bidwell S."/>
            <person name="Joardar V."/>
            <person name="Caler E."/>
            <person name="Walenz B."/>
            <person name="Inman J."/>
            <person name="Schobel S."/>
            <person name="Galinsky K."/>
            <person name="Amedeo P."/>
            <person name="Strausberg R."/>
        </authorList>
    </citation>
    <scope>NUCLEOTIDE SEQUENCE</scope>
    <source>
        <strain evidence="3">USDA</strain>
    </source>
</reference>
<dbReference type="VEuPathDB" id="VectorBase:PHUM281500"/>
<dbReference type="InterPro" id="IPR059238">
    <property type="entry name" value="UBX1_UBXN9"/>
</dbReference>
<reference evidence="4" key="3">
    <citation type="submission" date="2021-02" db="UniProtKB">
        <authorList>
            <consortium name="EnsemblMetazoa"/>
        </authorList>
    </citation>
    <scope>IDENTIFICATION</scope>
    <source>
        <strain evidence="4">USDA</strain>
    </source>
</reference>
<dbReference type="Pfam" id="PF11470">
    <property type="entry name" value="TUG-UBL1"/>
    <property type="match status" value="1"/>
</dbReference>
<dbReference type="EMBL" id="DS235269">
    <property type="protein sequence ID" value="EEB14112.1"/>
    <property type="molecule type" value="Genomic_DNA"/>
</dbReference>
<dbReference type="Pfam" id="PF00789">
    <property type="entry name" value="UBX"/>
    <property type="match status" value="1"/>
</dbReference>
<dbReference type="PANTHER" id="PTHR46467:SF1">
    <property type="entry name" value="TETHER CONTAINING UBX DOMAIN FOR GLUT4"/>
    <property type="match status" value="1"/>
</dbReference>
<feature type="compositionally biased region" description="Basic and acidic residues" evidence="1">
    <location>
        <begin position="225"/>
        <end position="246"/>
    </location>
</feature>
<proteinExistence type="predicted"/>
<feature type="compositionally biased region" description="Polar residues" evidence="1">
    <location>
        <begin position="186"/>
        <end position="195"/>
    </location>
</feature>
<feature type="domain" description="UBX" evidence="2">
    <location>
        <begin position="357"/>
        <end position="432"/>
    </location>
</feature>
<feature type="region of interest" description="Disordered" evidence="1">
    <location>
        <begin position="472"/>
        <end position="520"/>
    </location>
</feature>
<dbReference type="CDD" id="cd16118">
    <property type="entry name" value="UBX2_UBXN9"/>
    <property type="match status" value="1"/>
</dbReference>
<dbReference type="GeneID" id="8229472"/>
<dbReference type="InterPro" id="IPR001012">
    <property type="entry name" value="UBX_dom"/>
</dbReference>
<dbReference type="eggNOG" id="KOG2699">
    <property type="taxonomic scope" value="Eukaryota"/>
</dbReference>
<dbReference type="PROSITE" id="PS50033">
    <property type="entry name" value="UBX"/>
    <property type="match status" value="1"/>
</dbReference>
<dbReference type="GO" id="GO:0005634">
    <property type="term" value="C:nucleus"/>
    <property type="evidence" value="ECO:0007669"/>
    <property type="project" value="TreeGrafter"/>
</dbReference>
<dbReference type="EnsemblMetazoa" id="PHUM281500-RA">
    <property type="protein sequence ID" value="PHUM281500-PA"/>
    <property type="gene ID" value="PHUM281500"/>
</dbReference>
<dbReference type="CTD" id="8229472"/>
<evidence type="ECO:0000313" key="4">
    <source>
        <dbReference type="EnsemblMetazoa" id="PHUM281500-PA"/>
    </source>
</evidence>
<dbReference type="AlphaFoldDB" id="E0VL56"/>
<dbReference type="SUPFAM" id="SSF54236">
    <property type="entry name" value="Ubiquitin-like"/>
    <property type="match status" value="2"/>
</dbReference>
<reference evidence="3" key="2">
    <citation type="submission" date="2007-04" db="EMBL/GenBank/DDBJ databases">
        <title>The genome of the human body louse.</title>
        <authorList>
            <consortium name="The Human Body Louse Genome Consortium"/>
            <person name="Kirkness E."/>
            <person name="Walenz B."/>
            <person name="Hass B."/>
            <person name="Bruggner R."/>
            <person name="Strausberg R."/>
        </authorList>
    </citation>
    <scope>NUCLEOTIDE SEQUENCE</scope>
    <source>
        <strain evidence="3">USDA</strain>
    </source>
</reference>
<name>E0VL56_PEDHC</name>
<dbReference type="FunCoup" id="E0VL56">
    <property type="interactions" value="904"/>
</dbReference>
<dbReference type="OMA" id="APKYDWG"/>
<accession>E0VL56</accession>
<dbReference type="Proteomes" id="UP000009046">
    <property type="component" value="Unassembled WGS sequence"/>
</dbReference>
<dbReference type="InParanoid" id="E0VL56"/>
<dbReference type="HOGENOM" id="CLU_025227_1_0_1"/>
<dbReference type="KEGG" id="phu:Phum_PHUM281500"/>
<dbReference type="CDD" id="cd17075">
    <property type="entry name" value="UBX1_UBXN9"/>
    <property type="match status" value="1"/>
</dbReference>
<sequence>MYSVTVLTPKGRRQQVKILEEVCSKYGLNAREYDLRHHNKILDVSSMFRFTSLPNNAQLEMTEAVKVRQESSVTLGLQLESGERLTGVFTPSDSVWHVINTLKPEEERKAHIVVIYMRQEIYGRENLNRTTLRSLGLTGGRAILRLLHKSPEELHTQANVTSNLTRSSEEKSKTNLNTSDLKKISTQDYTSNKNESGFEKPFKPPSIESPPRETKSLKPSSVESPPRETKSSKSPTRDSPPKDIKPSKNPKSENYNFKGNVFEKLLKEEKAKKLEEKNAKKLMTIDKKRNAVAYNLNCVKPTAFEEESDDFYDLTINDAKILLKQAKQLCAELEEAPLMTAAQRELEKDKKVLTLLHQYKKSVLRIKFPDRTVLQGTFSPIETISDVEKFVAEYLEDPKMKFYLYTTPPKVILKPHERLIECGCVPSCVLYFGLSSVDTSPAQYLKSDVLQKLSTPSAATLTAFESRKLPEEKFDEAEKRKWNKSSPRPGPSGSQQFDSVSREDSTSPQMKFPKWFKPNK</sequence>
<organism>
    <name type="scientific">Pediculus humanus subsp. corporis</name>
    <name type="common">Body louse</name>
    <dbReference type="NCBI Taxonomy" id="121224"/>
    <lineage>
        <taxon>Eukaryota</taxon>
        <taxon>Metazoa</taxon>
        <taxon>Ecdysozoa</taxon>
        <taxon>Arthropoda</taxon>
        <taxon>Hexapoda</taxon>
        <taxon>Insecta</taxon>
        <taxon>Pterygota</taxon>
        <taxon>Neoptera</taxon>
        <taxon>Paraneoptera</taxon>
        <taxon>Psocodea</taxon>
        <taxon>Troctomorpha</taxon>
        <taxon>Phthiraptera</taxon>
        <taxon>Anoplura</taxon>
        <taxon>Pediculidae</taxon>
        <taxon>Pediculus</taxon>
    </lineage>
</organism>
<dbReference type="EMBL" id="AAZO01003270">
    <property type="status" value="NOT_ANNOTATED_CDS"/>
    <property type="molecule type" value="Genomic_DNA"/>
</dbReference>
<feature type="region of interest" description="Disordered" evidence="1">
    <location>
        <begin position="155"/>
        <end position="256"/>
    </location>
</feature>
<evidence type="ECO:0000313" key="3">
    <source>
        <dbReference type="EMBL" id="EEB14112.1"/>
    </source>
</evidence>
<feature type="compositionally biased region" description="Low complexity" evidence="1">
    <location>
        <begin position="485"/>
        <end position="494"/>
    </location>
</feature>
<dbReference type="InterPro" id="IPR029071">
    <property type="entry name" value="Ubiquitin-like_domsf"/>
</dbReference>
<dbReference type="GO" id="GO:0005737">
    <property type="term" value="C:cytoplasm"/>
    <property type="evidence" value="ECO:0007669"/>
    <property type="project" value="TreeGrafter"/>
</dbReference>
<dbReference type="GO" id="GO:0006886">
    <property type="term" value="P:intracellular protein transport"/>
    <property type="evidence" value="ECO:0007669"/>
    <property type="project" value="TreeGrafter"/>
</dbReference>
<evidence type="ECO:0000313" key="5">
    <source>
        <dbReference type="Proteomes" id="UP000009046"/>
    </source>
</evidence>
<keyword evidence="5" id="KW-1185">Reference proteome</keyword>
<protein>
    <submittedName>
        <fullName evidence="3">Predicted protein</fullName>
    </submittedName>
</protein>
<dbReference type="InterPro" id="IPR021569">
    <property type="entry name" value="TUG-UBL1"/>
</dbReference>
<dbReference type="STRING" id="121224.E0VL56"/>
<dbReference type="PANTHER" id="PTHR46467">
    <property type="entry name" value="TETHER CONTAINING UBX DOMAIN FOR GLUT4"/>
    <property type="match status" value="1"/>
</dbReference>
<dbReference type="RefSeq" id="XP_002426850.1">
    <property type="nucleotide sequence ID" value="XM_002426805.1"/>
</dbReference>
<evidence type="ECO:0000259" key="2">
    <source>
        <dbReference type="PROSITE" id="PS50033"/>
    </source>
</evidence>
<feature type="compositionally biased region" description="Polar residues" evidence="1">
    <location>
        <begin position="156"/>
        <end position="166"/>
    </location>
</feature>
<dbReference type="GO" id="GO:0042593">
    <property type="term" value="P:glucose homeostasis"/>
    <property type="evidence" value="ECO:0007669"/>
    <property type="project" value="TreeGrafter"/>
</dbReference>
<gene>
    <name evidence="4" type="primary">8229472</name>
    <name evidence="3" type="ORF">Phum_PHUM281500</name>
</gene>
<dbReference type="GO" id="GO:0012506">
    <property type="term" value="C:vesicle membrane"/>
    <property type="evidence" value="ECO:0007669"/>
    <property type="project" value="TreeGrafter"/>
</dbReference>
<evidence type="ECO:0000256" key="1">
    <source>
        <dbReference type="SAM" id="MobiDB-lite"/>
    </source>
</evidence>
<dbReference type="Gene3D" id="3.10.20.90">
    <property type="entry name" value="Phosphatidylinositol 3-kinase Catalytic Subunit, Chain A, domain 1"/>
    <property type="match status" value="2"/>
</dbReference>
<dbReference type="CDD" id="cd16105">
    <property type="entry name" value="Ubl_ASPSCR1_like"/>
    <property type="match status" value="1"/>
</dbReference>